<comment type="caution">
    <text evidence="7">The sequence shown here is derived from an EMBL/GenBank/DDBJ whole genome shotgun (WGS) entry which is preliminary data.</text>
</comment>
<feature type="domain" description="Leucine-binding protein" evidence="6">
    <location>
        <begin position="29"/>
        <end position="373"/>
    </location>
</feature>
<evidence type="ECO:0000313" key="8">
    <source>
        <dbReference type="Proteomes" id="UP001352263"/>
    </source>
</evidence>
<dbReference type="Gene3D" id="3.40.50.2300">
    <property type="match status" value="2"/>
</dbReference>
<feature type="chain" id="PRO_5046905823" evidence="5">
    <location>
        <begin position="27"/>
        <end position="414"/>
    </location>
</feature>
<evidence type="ECO:0000256" key="3">
    <source>
        <dbReference type="ARBA" id="ARBA00022729"/>
    </source>
</evidence>
<feature type="signal peptide" evidence="5">
    <location>
        <begin position="1"/>
        <end position="26"/>
    </location>
</feature>
<evidence type="ECO:0000256" key="1">
    <source>
        <dbReference type="ARBA" id="ARBA00010062"/>
    </source>
</evidence>
<dbReference type="SUPFAM" id="SSF53822">
    <property type="entry name" value="Periplasmic binding protein-like I"/>
    <property type="match status" value="1"/>
</dbReference>
<dbReference type="CDD" id="cd06329">
    <property type="entry name" value="PBP1_SBP-like"/>
    <property type="match status" value="1"/>
</dbReference>
<proteinExistence type="inferred from homology"/>
<evidence type="ECO:0000256" key="4">
    <source>
        <dbReference type="ARBA" id="ARBA00022970"/>
    </source>
</evidence>
<dbReference type="PRINTS" id="PR00337">
    <property type="entry name" value="LEUILEVALBP"/>
</dbReference>
<organism evidence="7 8">
    <name type="scientific">Noviherbaspirillum album</name>
    <dbReference type="NCBI Taxonomy" id="3080276"/>
    <lineage>
        <taxon>Bacteria</taxon>
        <taxon>Pseudomonadati</taxon>
        <taxon>Pseudomonadota</taxon>
        <taxon>Betaproteobacteria</taxon>
        <taxon>Burkholderiales</taxon>
        <taxon>Oxalobacteraceae</taxon>
        <taxon>Noviherbaspirillum</taxon>
    </lineage>
</organism>
<comment type="similarity">
    <text evidence="1">Belongs to the leucine-binding protein family.</text>
</comment>
<gene>
    <name evidence="7" type="ORF">RY831_17500</name>
</gene>
<dbReference type="Proteomes" id="UP001352263">
    <property type="component" value="Unassembled WGS sequence"/>
</dbReference>
<keyword evidence="2" id="KW-0813">Transport</keyword>
<accession>A0ABU6JBD5</accession>
<dbReference type="PANTHER" id="PTHR30483:SF37">
    <property type="entry name" value="ABC TRANSPORTER SUBSTRATE-BINDING PROTEIN"/>
    <property type="match status" value="1"/>
</dbReference>
<evidence type="ECO:0000259" key="6">
    <source>
        <dbReference type="Pfam" id="PF13458"/>
    </source>
</evidence>
<dbReference type="InterPro" id="IPR028082">
    <property type="entry name" value="Peripla_BP_I"/>
</dbReference>
<evidence type="ECO:0000256" key="5">
    <source>
        <dbReference type="SAM" id="SignalP"/>
    </source>
</evidence>
<dbReference type="InterPro" id="IPR000709">
    <property type="entry name" value="Leu_Ile_Val-bd"/>
</dbReference>
<dbReference type="RefSeq" id="WP_326507673.1">
    <property type="nucleotide sequence ID" value="NZ_JAWIIV010000014.1"/>
</dbReference>
<keyword evidence="4" id="KW-0029">Amino-acid transport</keyword>
<dbReference type="PANTHER" id="PTHR30483">
    <property type="entry name" value="LEUCINE-SPECIFIC-BINDING PROTEIN"/>
    <property type="match status" value="1"/>
</dbReference>
<dbReference type="InterPro" id="IPR028081">
    <property type="entry name" value="Leu-bd"/>
</dbReference>
<keyword evidence="8" id="KW-1185">Reference proteome</keyword>
<evidence type="ECO:0000256" key="2">
    <source>
        <dbReference type="ARBA" id="ARBA00022448"/>
    </source>
</evidence>
<reference evidence="7 8" key="1">
    <citation type="submission" date="2023-10" db="EMBL/GenBank/DDBJ databases">
        <title>Noviherbaspirillum sp. CPCC 100848 genome assembly.</title>
        <authorList>
            <person name="Li X.Y."/>
            <person name="Fang X.M."/>
        </authorList>
    </citation>
    <scope>NUCLEOTIDE SEQUENCE [LARGE SCALE GENOMIC DNA]</scope>
    <source>
        <strain evidence="7 8">CPCC 100848</strain>
    </source>
</reference>
<dbReference type="Pfam" id="PF13458">
    <property type="entry name" value="Peripla_BP_6"/>
    <property type="match status" value="1"/>
</dbReference>
<dbReference type="InterPro" id="IPR051010">
    <property type="entry name" value="BCAA_transport"/>
</dbReference>
<name>A0ABU6JBD5_9BURK</name>
<protein>
    <submittedName>
        <fullName evidence="7">Branched-chain amino acid ABC transporter substrate-binding protein</fullName>
    </submittedName>
</protein>
<sequence>MTFQLRPMMMAAAIAAAFAAPLAAHADNVKIAFIDPLSGPFAPVGQNILKSWQYVADMANKEKWAGNHTIEVVGFDNKGSPQESLTVLKTVADQGYRYIIQGNGSGVALALVDAVNKHNERNPGKEIVYLNYAAVDPDLTNSKCSFWHFRLDANSDMKMEAMTSLMEKEKDVKKVYIIGQNYAFGHQVTKAAKEYLKRKRPDVQIVGDDLHPIGQVKDFSPYVAKIKASGADTVITGNWGADLALLIKAAKEAGLTANFYTYYAGTTGVPTAMGAAGEGRVKTVSYWNPNGPGSTGQNIVEGFKKKFNDDYTVMATYTGISLLAKAFKDSGSTEPLKVARAMEGMKLTSLNGDVEMRKADHQLQQPLYITTWTKVNAKDVKYDQENTGYGWKTDRKVDTYVASQPSSCQMKRPD</sequence>
<keyword evidence="3 5" id="KW-0732">Signal</keyword>
<dbReference type="EMBL" id="JAWIIV010000014">
    <property type="protein sequence ID" value="MEC4720965.1"/>
    <property type="molecule type" value="Genomic_DNA"/>
</dbReference>
<evidence type="ECO:0000313" key="7">
    <source>
        <dbReference type="EMBL" id="MEC4720965.1"/>
    </source>
</evidence>